<keyword evidence="3" id="KW-0997">Cell inner membrane</keyword>
<dbReference type="Pfam" id="PF02537">
    <property type="entry name" value="CRCB"/>
    <property type="match status" value="1"/>
</dbReference>
<feature type="transmembrane region" description="Helical" evidence="12">
    <location>
        <begin position="35"/>
        <end position="56"/>
    </location>
</feature>
<feature type="transmembrane region" description="Helical" evidence="12">
    <location>
        <begin position="68"/>
        <end position="92"/>
    </location>
</feature>
<keyword evidence="9 12" id="KW-0407">Ion channel</keyword>
<comment type="catalytic activity">
    <reaction evidence="11">
        <text>fluoride(in) = fluoride(out)</text>
        <dbReference type="Rhea" id="RHEA:76159"/>
        <dbReference type="ChEBI" id="CHEBI:17051"/>
    </reaction>
    <physiologicalReaction direction="left-to-right" evidence="11">
        <dbReference type="Rhea" id="RHEA:76160"/>
    </physiologicalReaction>
</comment>
<dbReference type="GO" id="GO:0005886">
    <property type="term" value="C:plasma membrane"/>
    <property type="evidence" value="ECO:0007669"/>
    <property type="project" value="UniProtKB-SubCell"/>
</dbReference>
<dbReference type="EMBL" id="JABUMX010000004">
    <property type="protein sequence ID" value="NTS32927.1"/>
    <property type="molecule type" value="Genomic_DNA"/>
</dbReference>
<evidence type="ECO:0000256" key="8">
    <source>
        <dbReference type="ARBA" id="ARBA00023136"/>
    </source>
</evidence>
<keyword evidence="12" id="KW-0813">Transport</keyword>
<feature type="binding site" evidence="12">
    <location>
        <position position="79"/>
    </location>
    <ligand>
        <name>Na(+)</name>
        <dbReference type="ChEBI" id="CHEBI:29101"/>
        <note>structural</note>
    </ligand>
</feature>
<evidence type="ECO:0000256" key="4">
    <source>
        <dbReference type="ARBA" id="ARBA00022692"/>
    </source>
</evidence>
<keyword evidence="4 12" id="KW-0812">Transmembrane</keyword>
<name>A0A849VXB9_9HYPH</name>
<dbReference type="AlphaFoldDB" id="A0A849VXB9"/>
<evidence type="ECO:0000256" key="5">
    <source>
        <dbReference type="ARBA" id="ARBA00022989"/>
    </source>
</evidence>
<evidence type="ECO:0000256" key="6">
    <source>
        <dbReference type="ARBA" id="ARBA00023053"/>
    </source>
</evidence>
<feature type="binding site" evidence="12">
    <location>
        <position position="82"/>
    </location>
    <ligand>
        <name>Na(+)</name>
        <dbReference type="ChEBI" id="CHEBI:29101"/>
        <note>structural</note>
    </ligand>
</feature>
<dbReference type="Proteomes" id="UP000550508">
    <property type="component" value="Unassembled WGS sequence"/>
</dbReference>
<keyword evidence="12" id="KW-0479">Metal-binding</keyword>
<organism evidence="13 14">
    <name type="scientific">Phyllobacterium pellucidum</name>
    <dbReference type="NCBI Taxonomy" id="2740464"/>
    <lineage>
        <taxon>Bacteria</taxon>
        <taxon>Pseudomonadati</taxon>
        <taxon>Pseudomonadota</taxon>
        <taxon>Alphaproteobacteria</taxon>
        <taxon>Hyphomicrobiales</taxon>
        <taxon>Phyllobacteriaceae</taxon>
        <taxon>Phyllobacterium</taxon>
    </lineage>
</organism>
<proteinExistence type="inferred from homology"/>
<comment type="activity regulation">
    <text evidence="12">Na(+) is not transported, but it plays an essential structural role and its presence is essential for fluoride channel function.</text>
</comment>
<dbReference type="InterPro" id="IPR003691">
    <property type="entry name" value="FluC"/>
</dbReference>
<keyword evidence="8 12" id="KW-0472">Membrane</keyword>
<comment type="caution">
    <text evidence="13">The sequence shown here is derived from an EMBL/GenBank/DDBJ whole genome shotgun (WGS) entry which is preliminary data.</text>
</comment>
<evidence type="ECO:0000256" key="1">
    <source>
        <dbReference type="ARBA" id="ARBA00004651"/>
    </source>
</evidence>
<reference evidence="13 14" key="1">
    <citation type="submission" date="2020-05" db="EMBL/GenBank/DDBJ databases">
        <authorList>
            <person name="Kim M.K."/>
        </authorList>
    </citation>
    <scope>NUCLEOTIDE SEQUENCE [LARGE SCALE GENOMIC DNA]</scope>
    <source>
        <strain evidence="13 14">BT25</strain>
    </source>
</reference>
<dbReference type="PANTHER" id="PTHR28259">
    <property type="entry name" value="FLUORIDE EXPORT PROTEIN 1-RELATED"/>
    <property type="match status" value="1"/>
</dbReference>
<evidence type="ECO:0000256" key="3">
    <source>
        <dbReference type="ARBA" id="ARBA00022519"/>
    </source>
</evidence>
<keyword evidence="2 12" id="KW-1003">Cell membrane</keyword>
<evidence type="ECO:0000256" key="7">
    <source>
        <dbReference type="ARBA" id="ARBA00023065"/>
    </source>
</evidence>
<comment type="function">
    <text evidence="12">Fluoride-specific ion channel. Important for reducing fluoride concentration in the cell, thus reducing its toxicity.</text>
</comment>
<accession>A0A849VXB9</accession>
<dbReference type="NCBIfam" id="NF010829">
    <property type="entry name" value="PRK14233.1"/>
    <property type="match status" value="1"/>
</dbReference>
<dbReference type="RefSeq" id="WP_174208308.1">
    <property type="nucleotide sequence ID" value="NZ_CP088293.1"/>
</dbReference>
<dbReference type="PANTHER" id="PTHR28259:SF1">
    <property type="entry name" value="FLUORIDE EXPORT PROTEIN 1-RELATED"/>
    <property type="match status" value="1"/>
</dbReference>
<protein>
    <recommendedName>
        <fullName evidence="12">Fluoride-specific ion channel FluC</fullName>
    </recommendedName>
</protein>
<keyword evidence="14" id="KW-1185">Reference proteome</keyword>
<dbReference type="HAMAP" id="MF_00454">
    <property type="entry name" value="FluC"/>
    <property type="match status" value="1"/>
</dbReference>
<dbReference type="GO" id="GO:0140114">
    <property type="term" value="P:cellular detoxification of fluoride"/>
    <property type="evidence" value="ECO:0007669"/>
    <property type="project" value="UniProtKB-UniRule"/>
</dbReference>
<evidence type="ECO:0000256" key="9">
    <source>
        <dbReference type="ARBA" id="ARBA00023303"/>
    </source>
</evidence>
<keyword evidence="6 12" id="KW-0915">Sodium</keyword>
<feature type="transmembrane region" description="Helical" evidence="12">
    <location>
        <begin position="104"/>
        <end position="125"/>
    </location>
</feature>
<evidence type="ECO:0000256" key="11">
    <source>
        <dbReference type="ARBA" id="ARBA00035585"/>
    </source>
</evidence>
<dbReference type="GO" id="GO:0046872">
    <property type="term" value="F:metal ion binding"/>
    <property type="evidence" value="ECO:0007669"/>
    <property type="project" value="UniProtKB-KW"/>
</dbReference>
<evidence type="ECO:0000256" key="12">
    <source>
        <dbReference type="HAMAP-Rule" id="MF_00454"/>
    </source>
</evidence>
<evidence type="ECO:0000256" key="10">
    <source>
        <dbReference type="ARBA" id="ARBA00035120"/>
    </source>
</evidence>
<dbReference type="GO" id="GO:0062054">
    <property type="term" value="F:fluoride channel activity"/>
    <property type="evidence" value="ECO:0007669"/>
    <property type="project" value="UniProtKB-UniRule"/>
</dbReference>
<evidence type="ECO:0000256" key="2">
    <source>
        <dbReference type="ARBA" id="ARBA00022475"/>
    </source>
</evidence>
<keyword evidence="5 12" id="KW-1133">Transmembrane helix</keyword>
<evidence type="ECO:0000313" key="13">
    <source>
        <dbReference type="EMBL" id="NTS32927.1"/>
    </source>
</evidence>
<comment type="subcellular location">
    <subcellularLocation>
        <location evidence="1 12">Cell membrane</location>
        <topology evidence="1 12">Multi-pass membrane protein</topology>
    </subcellularLocation>
</comment>
<sequence>MSPVACLLVLIGGFVGGIARLYLSTLVGRRFDEYFPWGTFVVNVSGALIIGIVAGLGRNSSGFFAAPLFRDFVVVGLLGGYTTVSSFCLQSLYLAFSGEMRRAAFNVVGSSLLCLFAVALGFRLVEWSGSLLG</sequence>
<evidence type="ECO:0000313" key="14">
    <source>
        <dbReference type="Proteomes" id="UP000550508"/>
    </source>
</evidence>
<gene>
    <name evidence="12 13" type="primary">crcB</name>
    <name evidence="12" type="synonym">fluC</name>
    <name evidence="13" type="ORF">HQ945_16835</name>
</gene>
<comment type="similarity">
    <text evidence="10 12">Belongs to the fluoride channel Fluc/FEX (TC 1.A.43) family.</text>
</comment>
<keyword evidence="7 12" id="KW-0406">Ion transport</keyword>